<dbReference type="InterPro" id="IPR011055">
    <property type="entry name" value="Dup_hybrid_motif"/>
</dbReference>
<dbReference type="PANTHER" id="PTHR21666:SF270">
    <property type="entry name" value="MUREIN HYDROLASE ACTIVATOR ENVC"/>
    <property type="match status" value="1"/>
</dbReference>
<organism evidence="5 6">
    <name type="scientific">Thalassobacillus hwangdonensis</name>
    <dbReference type="NCBI Taxonomy" id="546108"/>
    <lineage>
        <taxon>Bacteria</taxon>
        <taxon>Bacillati</taxon>
        <taxon>Bacillota</taxon>
        <taxon>Bacilli</taxon>
        <taxon>Bacillales</taxon>
        <taxon>Bacillaceae</taxon>
        <taxon>Thalassobacillus</taxon>
    </lineage>
</organism>
<dbReference type="InterPro" id="IPR016047">
    <property type="entry name" value="M23ase_b-sheet_dom"/>
</dbReference>
<comment type="caution">
    <text evidence="5">The sequence shown here is derived from an EMBL/GenBank/DDBJ whole genome shotgun (WGS) entry which is preliminary data.</text>
</comment>
<sequence>MVRKVTEAKKKSSIIKKVALTTVIGMGLTFGSVYAEDSLPTIYHVYVDDEYIGAVEDKGIVQKYVQSQISDVQKDHKEYTLTTGEEISYVPEKVFDPSFNNQKVLDELKDEVSVEVETVGLSIGDETIAHLPTKEAAEEALQQLKLKYIDESTLKEVESNMKNSKKPEVKTGDSTIIDVTLSEEVSFSNEKTSLDDVLTVIDAVKLLQNGYLAEKKHKVAEGETLGEIAGQYDLDTDKLIELNKELKEDNPLQIGQELNVTEKQPYVDVIVKEETKKKETIDHETETKTSDSMYKGEEKVTQEGSDGEKVVHTATTKVNGKSTKTETLDEEVTKEAVNKLIVKGTKVKPSRGTGNFVRPTVGGTITSKQGQRWGSHHKGIDIAGVSDRTIKAADNGVVVSAGNSNDGYGNKIVINHNNGFKTIYAHLSSISVKPGQTVTRGSKIGMMGSTGHSTGVHLHFEVYKNGKLQNPLSHL</sequence>
<dbReference type="PROSITE" id="PS51109">
    <property type="entry name" value="G5"/>
    <property type="match status" value="1"/>
</dbReference>
<dbReference type="SMART" id="SM01208">
    <property type="entry name" value="G5"/>
    <property type="match status" value="1"/>
</dbReference>
<evidence type="ECO:0000313" key="6">
    <source>
        <dbReference type="Proteomes" id="UP001596990"/>
    </source>
</evidence>
<dbReference type="Proteomes" id="UP001596990">
    <property type="component" value="Unassembled WGS sequence"/>
</dbReference>
<dbReference type="SMART" id="SM00257">
    <property type="entry name" value="LysM"/>
    <property type="match status" value="1"/>
</dbReference>
<dbReference type="Pfam" id="PF01476">
    <property type="entry name" value="LysM"/>
    <property type="match status" value="1"/>
</dbReference>
<dbReference type="PANTHER" id="PTHR21666">
    <property type="entry name" value="PEPTIDASE-RELATED"/>
    <property type="match status" value="1"/>
</dbReference>
<feature type="domain" description="G5" evidence="3">
    <location>
        <begin position="267"/>
        <end position="347"/>
    </location>
</feature>
<evidence type="ECO:0000313" key="5">
    <source>
        <dbReference type="EMBL" id="MFD1019438.1"/>
    </source>
</evidence>
<dbReference type="InterPro" id="IPR018392">
    <property type="entry name" value="LysM"/>
</dbReference>
<protein>
    <submittedName>
        <fullName evidence="5">Peptidoglycan DD-metalloendopeptidase family protein</fullName>
    </submittedName>
</protein>
<feature type="region of interest" description="Disordered" evidence="2">
    <location>
        <begin position="351"/>
        <end position="375"/>
    </location>
</feature>
<proteinExistence type="predicted"/>
<accession>A0ABW3L362</accession>
<evidence type="ECO:0000259" key="3">
    <source>
        <dbReference type="PROSITE" id="PS51109"/>
    </source>
</evidence>
<keyword evidence="6" id="KW-1185">Reference proteome</keyword>
<dbReference type="CDD" id="cd00118">
    <property type="entry name" value="LysM"/>
    <property type="match status" value="1"/>
</dbReference>
<evidence type="ECO:0000259" key="4">
    <source>
        <dbReference type="PROSITE" id="PS51782"/>
    </source>
</evidence>
<dbReference type="Pfam" id="PF01551">
    <property type="entry name" value="Peptidase_M23"/>
    <property type="match status" value="1"/>
</dbReference>
<dbReference type="RefSeq" id="WP_386059319.1">
    <property type="nucleotide sequence ID" value="NZ_JBHTKL010000005.1"/>
</dbReference>
<reference evidence="6" key="1">
    <citation type="journal article" date="2019" name="Int. J. Syst. Evol. Microbiol.">
        <title>The Global Catalogue of Microorganisms (GCM) 10K type strain sequencing project: providing services to taxonomists for standard genome sequencing and annotation.</title>
        <authorList>
            <consortium name="The Broad Institute Genomics Platform"/>
            <consortium name="The Broad Institute Genome Sequencing Center for Infectious Disease"/>
            <person name="Wu L."/>
            <person name="Ma J."/>
        </authorList>
    </citation>
    <scope>NUCLEOTIDE SEQUENCE [LARGE SCALE GENOMIC DNA]</scope>
    <source>
        <strain evidence="6">CCUG 56607</strain>
    </source>
</reference>
<dbReference type="Pfam" id="PF07501">
    <property type="entry name" value="G5"/>
    <property type="match status" value="1"/>
</dbReference>
<evidence type="ECO:0000256" key="1">
    <source>
        <dbReference type="ARBA" id="ARBA00022729"/>
    </source>
</evidence>
<dbReference type="InterPro" id="IPR011098">
    <property type="entry name" value="G5_dom"/>
</dbReference>
<dbReference type="EMBL" id="JBHTKL010000005">
    <property type="protein sequence ID" value="MFD1019438.1"/>
    <property type="molecule type" value="Genomic_DNA"/>
</dbReference>
<dbReference type="PROSITE" id="PS51782">
    <property type="entry name" value="LYSM"/>
    <property type="match status" value="1"/>
</dbReference>
<dbReference type="InterPro" id="IPR036779">
    <property type="entry name" value="LysM_dom_sf"/>
</dbReference>
<name>A0ABW3L362_9BACI</name>
<gene>
    <name evidence="5" type="ORF">ACFQ2J_09680</name>
</gene>
<dbReference type="InterPro" id="IPR050570">
    <property type="entry name" value="Cell_wall_metabolism_enzyme"/>
</dbReference>
<dbReference type="CDD" id="cd12797">
    <property type="entry name" value="M23_peptidase"/>
    <property type="match status" value="1"/>
</dbReference>
<evidence type="ECO:0000256" key="2">
    <source>
        <dbReference type="SAM" id="MobiDB-lite"/>
    </source>
</evidence>
<dbReference type="SUPFAM" id="SSF51261">
    <property type="entry name" value="Duplicated hybrid motif"/>
    <property type="match status" value="1"/>
</dbReference>
<feature type="domain" description="LysM" evidence="4">
    <location>
        <begin position="215"/>
        <end position="260"/>
    </location>
</feature>
<feature type="compositionally biased region" description="Polar residues" evidence="2">
    <location>
        <begin position="363"/>
        <end position="372"/>
    </location>
</feature>
<keyword evidence="1" id="KW-0732">Signal</keyword>
<dbReference type="Gene3D" id="3.10.350.10">
    <property type="entry name" value="LysM domain"/>
    <property type="match status" value="1"/>
</dbReference>
<dbReference type="Gene3D" id="2.70.70.10">
    <property type="entry name" value="Glucose Permease (Domain IIA)"/>
    <property type="match status" value="1"/>
</dbReference>
<dbReference type="Gene3D" id="2.20.230.10">
    <property type="entry name" value="Resuscitation-promoting factor rpfb"/>
    <property type="match status" value="1"/>
</dbReference>
<dbReference type="SUPFAM" id="SSF54106">
    <property type="entry name" value="LysM domain"/>
    <property type="match status" value="1"/>
</dbReference>